<organism evidence="8 9">
    <name type="scientific">Methylophaga thalassica</name>
    <dbReference type="NCBI Taxonomy" id="40223"/>
    <lineage>
        <taxon>Bacteria</taxon>
        <taxon>Pseudomonadati</taxon>
        <taxon>Pseudomonadota</taxon>
        <taxon>Gammaproteobacteria</taxon>
        <taxon>Thiotrichales</taxon>
        <taxon>Piscirickettsiaceae</taxon>
        <taxon>Methylophaga</taxon>
    </lineage>
</organism>
<dbReference type="PROSITE" id="PS00092">
    <property type="entry name" value="N6_MTASE"/>
    <property type="match status" value="1"/>
</dbReference>
<keyword evidence="5" id="KW-0949">S-adenosyl-L-methionine</keyword>
<reference evidence="8" key="1">
    <citation type="journal article" date="2014" name="Int. J. Syst. Evol. Microbiol.">
        <title>Complete genome of a new Firmicutes species belonging to the dominant human colonic microbiota ('Ruminococcus bicirculans') reveals two chromosomes and a selective capacity to utilize plant glucans.</title>
        <authorList>
            <consortium name="NISC Comparative Sequencing Program"/>
            <person name="Wegmann U."/>
            <person name="Louis P."/>
            <person name="Goesmann A."/>
            <person name="Henrissat B."/>
            <person name="Duncan S.H."/>
            <person name="Flint H.J."/>
        </authorList>
    </citation>
    <scope>NUCLEOTIDE SEQUENCE</scope>
    <source>
        <strain evidence="8">NBRC 102424</strain>
    </source>
</reference>
<evidence type="ECO:0000256" key="3">
    <source>
        <dbReference type="ARBA" id="ARBA00022603"/>
    </source>
</evidence>
<dbReference type="EC" id="2.1.1.72" evidence="2"/>
<evidence type="ECO:0000259" key="7">
    <source>
        <dbReference type="Pfam" id="PF01555"/>
    </source>
</evidence>
<comment type="caution">
    <text evidence="8">The sequence shown here is derived from an EMBL/GenBank/DDBJ whole genome shotgun (WGS) entry which is preliminary data.</text>
</comment>
<keyword evidence="4" id="KW-0808">Transferase</keyword>
<evidence type="ECO:0000313" key="8">
    <source>
        <dbReference type="EMBL" id="GLQ00093.1"/>
    </source>
</evidence>
<comment type="similarity">
    <text evidence="1">Belongs to the N(4)/N(6)-methyltransferase family.</text>
</comment>
<dbReference type="Gene3D" id="3.40.50.150">
    <property type="entry name" value="Vaccinia Virus protein VP39"/>
    <property type="match status" value="1"/>
</dbReference>
<comment type="catalytic activity">
    <reaction evidence="6">
        <text>a 2'-deoxyadenosine in DNA + S-adenosyl-L-methionine = an N(6)-methyl-2'-deoxyadenosine in DNA + S-adenosyl-L-homocysteine + H(+)</text>
        <dbReference type="Rhea" id="RHEA:15197"/>
        <dbReference type="Rhea" id="RHEA-COMP:12418"/>
        <dbReference type="Rhea" id="RHEA-COMP:12419"/>
        <dbReference type="ChEBI" id="CHEBI:15378"/>
        <dbReference type="ChEBI" id="CHEBI:57856"/>
        <dbReference type="ChEBI" id="CHEBI:59789"/>
        <dbReference type="ChEBI" id="CHEBI:90615"/>
        <dbReference type="ChEBI" id="CHEBI:90616"/>
        <dbReference type="EC" id="2.1.1.72"/>
    </reaction>
</comment>
<evidence type="ECO:0000256" key="5">
    <source>
        <dbReference type="ARBA" id="ARBA00022691"/>
    </source>
</evidence>
<evidence type="ECO:0000256" key="4">
    <source>
        <dbReference type="ARBA" id="ARBA00022679"/>
    </source>
</evidence>
<dbReference type="EMBL" id="BSND01000005">
    <property type="protein sequence ID" value="GLQ00093.1"/>
    <property type="molecule type" value="Genomic_DNA"/>
</dbReference>
<proteinExistence type="inferred from homology"/>
<feature type="domain" description="DNA methylase N-4/N-6" evidence="7">
    <location>
        <begin position="519"/>
        <end position="828"/>
    </location>
</feature>
<dbReference type="RefSeq" id="WP_284723212.1">
    <property type="nucleotide sequence ID" value="NZ_BSND01000005.1"/>
</dbReference>
<keyword evidence="9" id="KW-1185">Reference proteome</keyword>
<dbReference type="SUPFAM" id="SSF53335">
    <property type="entry name" value="S-adenosyl-L-methionine-dependent methyltransferases"/>
    <property type="match status" value="1"/>
</dbReference>
<name>A0ABQ5TX99_9GAMM</name>
<dbReference type="InterPro" id="IPR002052">
    <property type="entry name" value="DNA_methylase_N6_adenine_CS"/>
</dbReference>
<accession>A0ABQ5TX99</accession>
<dbReference type="Pfam" id="PF01555">
    <property type="entry name" value="N6_N4_Mtase"/>
    <property type="match status" value="1"/>
</dbReference>
<protein>
    <recommendedName>
        <fullName evidence="2">site-specific DNA-methyltransferase (adenine-specific)</fullName>
        <ecNumber evidence="2">2.1.1.72</ecNumber>
    </recommendedName>
</protein>
<dbReference type="Proteomes" id="UP001161423">
    <property type="component" value="Unassembled WGS sequence"/>
</dbReference>
<dbReference type="InterPro" id="IPR002295">
    <property type="entry name" value="N4/N6-MTase_EcoPI_Mod-like"/>
</dbReference>
<dbReference type="InterPro" id="IPR002941">
    <property type="entry name" value="DNA_methylase_N4/N6"/>
</dbReference>
<evidence type="ECO:0000313" key="9">
    <source>
        <dbReference type="Proteomes" id="UP001161423"/>
    </source>
</evidence>
<dbReference type="InterPro" id="IPR029063">
    <property type="entry name" value="SAM-dependent_MTases_sf"/>
</dbReference>
<evidence type="ECO:0000256" key="2">
    <source>
        <dbReference type="ARBA" id="ARBA00011900"/>
    </source>
</evidence>
<dbReference type="PRINTS" id="PR00506">
    <property type="entry name" value="D21N6MTFRASE"/>
</dbReference>
<reference evidence="8" key="2">
    <citation type="submission" date="2023-01" db="EMBL/GenBank/DDBJ databases">
        <title>Draft genome sequence of Methylophaga thalassica strain NBRC 102424.</title>
        <authorList>
            <person name="Sun Q."/>
            <person name="Mori K."/>
        </authorList>
    </citation>
    <scope>NUCLEOTIDE SEQUENCE</scope>
    <source>
        <strain evidence="8">NBRC 102424</strain>
    </source>
</reference>
<keyword evidence="3" id="KW-0489">Methyltransferase</keyword>
<sequence length="1098" mass="126176">MANESTNNAKKEKFIGLLHELFQLNQPELDFGLYRIMHAKSDQIKAFIQNDLASEIDGAFADSGDDKIAELKASYEQARAQAVEFGIDDPDSNPKVKAAKEAYDAARDNGDDPSDIYDHLYRFFSRYYDKGDFLSRRYHVGENESRAAPYAVPYDGREVYLHWANKDQYYIKSSEYLSNFSFDLLEATEKERKRQGTVGQGGLDFGRDDAGNPIKVTFQLVDASEGAHNNVKENQTRFFIIHADKPVEVGPLVSAEGKADGHELVINFEYRPDPEKTGQESGWQKKRLQEAESTILGTLKADESLLTFHDALAFQAPTEKQKDRTLLAKYLTSYTARNTMDYFIHKDLGGFLRRELDFYIKNEIMRLDDLSGDDISGVAHSLKKITVLRTIARQIIDFLAQLENFQKKLWLKKKFVTEVNYCITLDRVPESFYDEIVTNQKQWDEWKGLGFISDETEQTSKTLKDNPHMVVDTGLMDESSKYCLLAEIEGLDEQCEGVLINSDNFQALKFIKQRYAESVDYIYIDPPYNTNSTPILYKNAYKDSSWISLMADRMRESRDLLTDKGVKTVAIDDTEMVNLSMLMKDTFPDHRLSRVTVVHNPKGSITKAFNRTHEYALFLTKDDGGIHITRTPEQNEKPRKMRRWGENSLRTERRLSFYPIYVKGKEIVRVGDVPDDDYHPEGRNIQLESGEIEIWPIDQDGVERRWNFGLDSIHENLSRVTVLEVDGTLDLFLTHELTVPKTVWSSGDYDAGNYGNTLLIDILGNKRFDFPKSIRLIEKCITLATREDAPEPLILDYFGGSGTTAHASINHSRRGKRTKYCLVEMGKHFDDVVLPRTKKVIYSEDWKAGRPLTRKGISHCFKYLRLESYEDSLNNLGLAETAHTDDFFSDSINGQLRKDFFLNYFLDVETRGSASLLNIEQFQDPTKYSLRVKKPGTDIQVPICVDLIETFNWLLGLEVALLDKPRTYDAEFEREYDSELPEDQHTRLQVKRFKEDDHGSYWFRVVDGHVRREYGNDADKEKVMVIWRKLTDDPEKDAAALEALLSKYRVNQSDSEFDKIYINGPHGLSLTGQAKSKLLSLEETFMARMWEDTDGAMG</sequence>
<gene>
    <name evidence="8" type="ORF">GCM10007891_19460</name>
</gene>
<evidence type="ECO:0000256" key="1">
    <source>
        <dbReference type="ARBA" id="ARBA00006594"/>
    </source>
</evidence>
<evidence type="ECO:0000256" key="6">
    <source>
        <dbReference type="ARBA" id="ARBA00047942"/>
    </source>
</evidence>